<dbReference type="InterPro" id="IPR004911">
    <property type="entry name" value="Interferon-induced_GILT"/>
</dbReference>
<evidence type="ECO:0000256" key="7">
    <source>
        <dbReference type="SAM" id="SignalP"/>
    </source>
</evidence>
<feature type="chain" id="PRO_5035597137" description="Saposin A-type domain-containing protein" evidence="7">
    <location>
        <begin position="20"/>
        <end position="229"/>
    </location>
</feature>
<comment type="similarity">
    <text evidence="2">Belongs to the GILT family.</text>
</comment>
<feature type="signal peptide" evidence="7">
    <location>
        <begin position="1"/>
        <end position="19"/>
    </location>
</feature>
<dbReference type="AlphaFoldDB" id="A0A813RED2"/>
<proteinExistence type="inferred from homology"/>
<dbReference type="PANTHER" id="PTHR13234">
    <property type="entry name" value="GAMMA-INTERFERON INDUCIBLE LYSOSOMAL THIOL REDUCTASE GILT"/>
    <property type="match status" value="1"/>
</dbReference>
<dbReference type="SUPFAM" id="SSF52833">
    <property type="entry name" value="Thioredoxin-like"/>
    <property type="match status" value="1"/>
</dbReference>
<dbReference type="InterPro" id="IPR036249">
    <property type="entry name" value="Thioredoxin-like_sf"/>
</dbReference>
<evidence type="ECO:0000256" key="6">
    <source>
        <dbReference type="ARBA" id="ARBA00023180"/>
    </source>
</evidence>
<feature type="domain" description="Saposin A-type" evidence="8">
    <location>
        <begin position="15"/>
        <end position="55"/>
    </location>
</feature>
<evidence type="ECO:0000313" key="9">
    <source>
        <dbReference type="EMBL" id="CAF0780905.1"/>
    </source>
</evidence>
<dbReference type="GO" id="GO:0016671">
    <property type="term" value="F:oxidoreductase activity, acting on a sulfur group of donors, disulfide as acceptor"/>
    <property type="evidence" value="ECO:0007669"/>
    <property type="project" value="InterPro"/>
</dbReference>
<keyword evidence="5" id="KW-1015">Disulfide bond</keyword>
<evidence type="ECO:0000313" key="10">
    <source>
        <dbReference type="EMBL" id="CAF3564117.1"/>
    </source>
</evidence>
<dbReference type="Pfam" id="PF02199">
    <property type="entry name" value="SapA"/>
    <property type="match status" value="1"/>
</dbReference>
<dbReference type="OrthoDB" id="958254at2759"/>
<evidence type="ECO:0000256" key="3">
    <source>
        <dbReference type="ARBA" id="ARBA00022525"/>
    </source>
</evidence>
<gene>
    <name evidence="9" type="ORF">GPM918_LOCUS2460</name>
    <name evidence="10" type="ORF">SRO942_LOCUS2460</name>
</gene>
<keyword evidence="4 7" id="KW-0732">Signal</keyword>
<keyword evidence="6" id="KW-0325">Glycoprotein</keyword>
<comment type="caution">
    <text evidence="9">The sequence shown here is derived from an EMBL/GenBank/DDBJ whole genome shotgun (WGS) entry which is preliminary data.</text>
</comment>
<protein>
    <recommendedName>
        <fullName evidence="8">Saposin A-type domain-containing protein</fullName>
    </recommendedName>
</protein>
<dbReference type="Proteomes" id="UP000681722">
    <property type="component" value="Unassembled WGS sequence"/>
</dbReference>
<evidence type="ECO:0000256" key="5">
    <source>
        <dbReference type="ARBA" id="ARBA00023157"/>
    </source>
</evidence>
<dbReference type="PROSITE" id="PS51110">
    <property type="entry name" value="SAP_A"/>
    <property type="match status" value="1"/>
</dbReference>
<dbReference type="GO" id="GO:0005576">
    <property type="term" value="C:extracellular region"/>
    <property type="evidence" value="ECO:0007669"/>
    <property type="project" value="UniProtKB-SubCell"/>
</dbReference>
<reference evidence="9" key="1">
    <citation type="submission" date="2021-02" db="EMBL/GenBank/DDBJ databases">
        <authorList>
            <person name="Nowell W R."/>
        </authorList>
    </citation>
    <scope>NUCLEOTIDE SEQUENCE</scope>
</reference>
<accession>A0A813RED2</accession>
<dbReference type="InterPro" id="IPR003119">
    <property type="entry name" value="SAP_A"/>
</dbReference>
<dbReference type="Proteomes" id="UP000663829">
    <property type="component" value="Unassembled WGS sequence"/>
</dbReference>
<name>A0A813RED2_9BILA</name>
<keyword evidence="3" id="KW-0964">Secreted</keyword>
<evidence type="ECO:0000256" key="2">
    <source>
        <dbReference type="ARBA" id="ARBA00005679"/>
    </source>
</evidence>
<evidence type="ECO:0000259" key="8">
    <source>
        <dbReference type="PROSITE" id="PS51110"/>
    </source>
</evidence>
<dbReference type="EMBL" id="CAJNOQ010000274">
    <property type="protein sequence ID" value="CAF0780905.1"/>
    <property type="molecule type" value="Genomic_DNA"/>
</dbReference>
<evidence type="ECO:0000256" key="4">
    <source>
        <dbReference type="ARBA" id="ARBA00022729"/>
    </source>
</evidence>
<organism evidence="9 11">
    <name type="scientific">Didymodactylos carnosus</name>
    <dbReference type="NCBI Taxonomy" id="1234261"/>
    <lineage>
        <taxon>Eukaryota</taxon>
        <taxon>Metazoa</taxon>
        <taxon>Spiralia</taxon>
        <taxon>Gnathifera</taxon>
        <taxon>Rotifera</taxon>
        <taxon>Eurotatoria</taxon>
        <taxon>Bdelloidea</taxon>
        <taxon>Philodinida</taxon>
        <taxon>Philodinidae</taxon>
        <taxon>Didymodactylos</taxon>
    </lineage>
</organism>
<dbReference type="EMBL" id="CAJOBC010000274">
    <property type="protein sequence ID" value="CAF3564117.1"/>
    <property type="molecule type" value="Genomic_DNA"/>
</dbReference>
<evidence type="ECO:0000313" key="11">
    <source>
        <dbReference type="Proteomes" id="UP000663829"/>
    </source>
</evidence>
<sequence>MYSFLIFMCFTIIGCVVNTDVCPKSSSEWCQSYQTAKACGVLDQCKTYVWDNDNDRVNFSLYYETLCPDCRQFVQTQIWNAYQNVSSIVNITFVPYGNARELFRPETGLWQFYCQHGSAECLGNLIHPFIYCTESNDGDVQKVAEECAKKFNVDIDQINACTSSKLGNTLQHNNGLLTEALTPQHDFVPWVTLNGEHTTQIQDDAEADLVALLCKTYKGSTIPDACKKR</sequence>
<keyword evidence="11" id="KW-1185">Reference proteome</keyword>
<comment type="subcellular location">
    <subcellularLocation>
        <location evidence="1">Secreted</location>
    </subcellularLocation>
</comment>
<dbReference type="Pfam" id="PF03227">
    <property type="entry name" value="GILT"/>
    <property type="match status" value="1"/>
</dbReference>
<evidence type="ECO:0000256" key="1">
    <source>
        <dbReference type="ARBA" id="ARBA00004613"/>
    </source>
</evidence>
<dbReference type="PANTHER" id="PTHR13234:SF8">
    <property type="entry name" value="GAMMA-INTERFERON-INDUCIBLE LYSOSOMAL THIOL REDUCTASE"/>
    <property type="match status" value="1"/>
</dbReference>